<organism evidence="5 6">
    <name type="scientific">Chaetomium strumarium</name>
    <dbReference type="NCBI Taxonomy" id="1170767"/>
    <lineage>
        <taxon>Eukaryota</taxon>
        <taxon>Fungi</taxon>
        <taxon>Dikarya</taxon>
        <taxon>Ascomycota</taxon>
        <taxon>Pezizomycotina</taxon>
        <taxon>Sordariomycetes</taxon>
        <taxon>Sordariomycetidae</taxon>
        <taxon>Sordariales</taxon>
        <taxon>Chaetomiaceae</taxon>
        <taxon>Chaetomium</taxon>
    </lineage>
</organism>
<dbReference type="GeneID" id="87889027"/>
<dbReference type="SMART" id="SM00248">
    <property type="entry name" value="ANK"/>
    <property type="match status" value="4"/>
</dbReference>
<proteinExistence type="predicted"/>
<comment type="caution">
    <text evidence="5">The sequence shown here is derived from an EMBL/GenBank/DDBJ whole genome shotgun (WGS) entry which is preliminary data.</text>
</comment>
<dbReference type="InterPro" id="IPR036770">
    <property type="entry name" value="Ankyrin_rpt-contain_sf"/>
</dbReference>
<feature type="region of interest" description="Disordered" evidence="3">
    <location>
        <begin position="1"/>
        <end position="41"/>
    </location>
</feature>
<dbReference type="Gene3D" id="1.25.40.20">
    <property type="entry name" value="Ankyrin repeat-containing domain"/>
    <property type="match status" value="1"/>
</dbReference>
<evidence type="ECO:0000256" key="3">
    <source>
        <dbReference type="SAM" id="MobiDB-lite"/>
    </source>
</evidence>
<feature type="transmembrane region" description="Helical" evidence="4">
    <location>
        <begin position="432"/>
        <end position="458"/>
    </location>
</feature>
<evidence type="ECO:0008006" key="7">
    <source>
        <dbReference type="Google" id="ProtNLM"/>
    </source>
</evidence>
<dbReference type="InterPro" id="IPR002110">
    <property type="entry name" value="Ankyrin_rpt"/>
</dbReference>
<dbReference type="AlphaFoldDB" id="A0AAJ0H451"/>
<evidence type="ECO:0000313" key="5">
    <source>
        <dbReference type="EMBL" id="KAK3311205.1"/>
    </source>
</evidence>
<keyword evidence="6" id="KW-1185">Reference proteome</keyword>
<reference evidence="5" key="2">
    <citation type="submission" date="2023-06" db="EMBL/GenBank/DDBJ databases">
        <authorList>
            <consortium name="Lawrence Berkeley National Laboratory"/>
            <person name="Mondo S.J."/>
            <person name="Hensen N."/>
            <person name="Bonometti L."/>
            <person name="Westerberg I."/>
            <person name="Brannstrom I.O."/>
            <person name="Guillou S."/>
            <person name="Cros-Aarteil S."/>
            <person name="Calhoun S."/>
            <person name="Haridas S."/>
            <person name="Kuo A."/>
            <person name="Pangilinan J."/>
            <person name="Riley R."/>
            <person name="Labutti K."/>
            <person name="Andreopoulos B."/>
            <person name="Lipzen A."/>
            <person name="Chen C."/>
            <person name="Yanf M."/>
            <person name="Daum C."/>
            <person name="Ng V."/>
            <person name="Clum A."/>
            <person name="Steindorff A."/>
            <person name="Ohm R."/>
            <person name="Martin F."/>
            <person name="Silar P."/>
            <person name="Natvig D."/>
            <person name="Lalanne C."/>
            <person name="Gautier V."/>
            <person name="Ament-Velasquez S.L."/>
            <person name="Kruys A."/>
            <person name="Hutchinson M.I."/>
            <person name="Powell A.J."/>
            <person name="Barry K."/>
            <person name="Miller A.N."/>
            <person name="Grigoriev I.V."/>
            <person name="Debuchy R."/>
            <person name="Gladieux P."/>
            <person name="Thoren M.H."/>
            <person name="Johannesson H."/>
        </authorList>
    </citation>
    <scope>NUCLEOTIDE SEQUENCE</scope>
    <source>
        <strain evidence="5">CBS 333.67</strain>
    </source>
</reference>
<protein>
    <recommendedName>
        <fullName evidence="7">Ankyrin</fullName>
    </recommendedName>
</protein>
<evidence type="ECO:0000256" key="2">
    <source>
        <dbReference type="ARBA" id="ARBA00023043"/>
    </source>
</evidence>
<reference evidence="5" key="1">
    <citation type="journal article" date="2023" name="Mol. Phylogenet. Evol.">
        <title>Genome-scale phylogeny and comparative genomics of the fungal order Sordariales.</title>
        <authorList>
            <person name="Hensen N."/>
            <person name="Bonometti L."/>
            <person name="Westerberg I."/>
            <person name="Brannstrom I.O."/>
            <person name="Guillou S."/>
            <person name="Cros-Aarteil S."/>
            <person name="Calhoun S."/>
            <person name="Haridas S."/>
            <person name="Kuo A."/>
            <person name="Mondo S."/>
            <person name="Pangilinan J."/>
            <person name="Riley R."/>
            <person name="LaButti K."/>
            <person name="Andreopoulos B."/>
            <person name="Lipzen A."/>
            <person name="Chen C."/>
            <person name="Yan M."/>
            <person name="Daum C."/>
            <person name="Ng V."/>
            <person name="Clum A."/>
            <person name="Steindorff A."/>
            <person name="Ohm R.A."/>
            <person name="Martin F."/>
            <person name="Silar P."/>
            <person name="Natvig D.O."/>
            <person name="Lalanne C."/>
            <person name="Gautier V."/>
            <person name="Ament-Velasquez S.L."/>
            <person name="Kruys A."/>
            <person name="Hutchinson M.I."/>
            <person name="Powell A.J."/>
            <person name="Barry K."/>
            <person name="Miller A.N."/>
            <person name="Grigoriev I.V."/>
            <person name="Debuchy R."/>
            <person name="Gladieux P."/>
            <person name="Hiltunen Thoren M."/>
            <person name="Johannesson H."/>
        </authorList>
    </citation>
    <scope>NUCLEOTIDE SEQUENCE</scope>
    <source>
        <strain evidence="5">CBS 333.67</strain>
    </source>
</reference>
<dbReference type="SUPFAM" id="SSF48403">
    <property type="entry name" value="Ankyrin repeat"/>
    <property type="match status" value="1"/>
</dbReference>
<keyword evidence="2" id="KW-0040">ANK repeat</keyword>
<keyword evidence="4" id="KW-1133">Transmembrane helix</keyword>
<dbReference type="InterPro" id="IPR050889">
    <property type="entry name" value="Dendritic_Spine_Reg/Scaffold"/>
</dbReference>
<keyword evidence="1" id="KW-0677">Repeat</keyword>
<evidence type="ECO:0000313" key="6">
    <source>
        <dbReference type="Proteomes" id="UP001273166"/>
    </source>
</evidence>
<dbReference type="PANTHER" id="PTHR24166">
    <property type="entry name" value="ROLLING PEBBLES, ISOFORM B"/>
    <property type="match status" value="1"/>
</dbReference>
<dbReference type="Pfam" id="PF12796">
    <property type="entry name" value="Ank_2"/>
    <property type="match status" value="1"/>
</dbReference>
<evidence type="ECO:0000256" key="1">
    <source>
        <dbReference type="ARBA" id="ARBA00022737"/>
    </source>
</evidence>
<sequence length="498" mass="54816">MEAASQSTATSYESDDFPIATLDNTPNELGEEPVPTYTRTDTTPVTTLLDTLPLSISRHLQLPLTSYPAPPQTWDATAAATTHPLPRDPTLTYSEKIAVYKSQQQIIASFFSAISSRNIEAVTLLVQRGLVSPDVPDSLTPGRTPLITAVEAGDGAMVCTLVGLGAHVDGWGQRTALMVAAARGNLALVRLLREDFGADDAAIAPDDGQLALRLAAEAGHRDVVEYLPARRGGAWRRWESHHAVAMARARKAARGIYVFFRALLYYVPRCFLWDVPKHAVMKPLGKAGKWCWVNKHRFGPWCKEQARKFPGRAKRAGKAVWRGARMVPRVVWGVAKGIPRVVERLLRWLWTVVITRIPAAMKQVCVWIWESLKRVGKAVGHAFLRIVGALHTAIAAVLDFFRNIRVRDVWNGVCDVCEAVFVGLPRAVWRGIVSAGAVAAGVVIGLFGLTGKLVVFLVKVLWYVAKYVPQQLVAIISAIWTSVAKGYHEILVWINPKH</sequence>
<keyword evidence="4" id="KW-0812">Transmembrane</keyword>
<feature type="compositionally biased region" description="Polar residues" evidence="3">
    <location>
        <begin position="1"/>
        <end position="12"/>
    </location>
</feature>
<dbReference type="Proteomes" id="UP001273166">
    <property type="component" value="Unassembled WGS sequence"/>
</dbReference>
<name>A0AAJ0H451_9PEZI</name>
<dbReference type="RefSeq" id="XP_062726985.1">
    <property type="nucleotide sequence ID" value="XM_062870198.1"/>
</dbReference>
<keyword evidence="4" id="KW-0472">Membrane</keyword>
<gene>
    <name evidence="5" type="ORF">B0T15DRAFT_548513</name>
</gene>
<evidence type="ECO:0000256" key="4">
    <source>
        <dbReference type="SAM" id="Phobius"/>
    </source>
</evidence>
<accession>A0AAJ0H451</accession>
<dbReference type="PANTHER" id="PTHR24166:SF48">
    <property type="entry name" value="PROTEIN VAPYRIN"/>
    <property type="match status" value="1"/>
</dbReference>
<dbReference type="EMBL" id="JAUDZG010000001">
    <property type="protein sequence ID" value="KAK3311205.1"/>
    <property type="molecule type" value="Genomic_DNA"/>
</dbReference>